<organism evidence="2 3">
    <name type="scientific">Dactylosporangium maewongense</name>
    <dbReference type="NCBI Taxonomy" id="634393"/>
    <lineage>
        <taxon>Bacteria</taxon>
        <taxon>Bacillati</taxon>
        <taxon>Actinomycetota</taxon>
        <taxon>Actinomycetes</taxon>
        <taxon>Micromonosporales</taxon>
        <taxon>Micromonosporaceae</taxon>
        <taxon>Dactylosporangium</taxon>
    </lineage>
</organism>
<protein>
    <submittedName>
        <fullName evidence="2">Uncharacterized protein</fullName>
    </submittedName>
</protein>
<evidence type="ECO:0000313" key="3">
    <source>
        <dbReference type="Proteomes" id="UP001501470"/>
    </source>
</evidence>
<dbReference type="Proteomes" id="UP001501470">
    <property type="component" value="Unassembled WGS sequence"/>
</dbReference>
<reference evidence="2 3" key="1">
    <citation type="journal article" date="2019" name="Int. J. Syst. Evol. Microbiol.">
        <title>The Global Catalogue of Microorganisms (GCM) 10K type strain sequencing project: providing services to taxonomists for standard genome sequencing and annotation.</title>
        <authorList>
            <consortium name="The Broad Institute Genomics Platform"/>
            <consortium name="The Broad Institute Genome Sequencing Center for Infectious Disease"/>
            <person name="Wu L."/>
            <person name="Ma J."/>
        </authorList>
    </citation>
    <scope>NUCLEOTIDE SEQUENCE [LARGE SCALE GENOMIC DNA]</scope>
    <source>
        <strain evidence="2 3">JCM 15933</strain>
    </source>
</reference>
<sequence length="170" mass="18025">MVGLGEADHAGPYSIRPAVSVYSRYTRLYVLPRQVTGLVHDQQPVRLAETFHQRGTAASQTAVRSNRCIGSACSARTQQVFDSTSDKQLDTIAAAVRRGSTRANRPSISSSAACQPAGPVLPPPHDLQLTPQAIDDHAVAVDDAAKLRPPLTVAALTQSRSARASVGCRS</sequence>
<proteinExistence type="predicted"/>
<comment type="caution">
    <text evidence="2">The sequence shown here is derived from an EMBL/GenBank/DDBJ whole genome shotgun (WGS) entry which is preliminary data.</text>
</comment>
<feature type="compositionally biased region" description="Polar residues" evidence="1">
    <location>
        <begin position="101"/>
        <end position="113"/>
    </location>
</feature>
<name>A0ABN2CV58_9ACTN</name>
<gene>
    <name evidence="2" type="ORF">GCM10009827_101850</name>
</gene>
<feature type="region of interest" description="Disordered" evidence="1">
    <location>
        <begin position="100"/>
        <end position="123"/>
    </location>
</feature>
<evidence type="ECO:0000256" key="1">
    <source>
        <dbReference type="SAM" id="MobiDB-lite"/>
    </source>
</evidence>
<evidence type="ECO:0000313" key="2">
    <source>
        <dbReference type="EMBL" id="GAA1563867.1"/>
    </source>
</evidence>
<dbReference type="EMBL" id="BAAAQD010000033">
    <property type="protein sequence ID" value="GAA1563867.1"/>
    <property type="molecule type" value="Genomic_DNA"/>
</dbReference>
<dbReference type="RefSeq" id="WP_344512616.1">
    <property type="nucleotide sequence ID" value="NZ_BAAAQD010000033.1"/>
</dbReference>
<accession>A0ABN2CV58</accession>
<keyword evidence="3" id="KW-1185">Reference proteome</keyword>